<name>A0A0A9ANN0_ARUDO</name>
<protein>
    <submittedName>
        <fullName evidence="1">Uncharacterized protein</fullName>
    </submittedName>
</protein>
<dbReference type="AlphaFoldDB" id="A0A0A9ANN0"/>
<dbReference type="EMBL" id="GBRH01247365">
    <property type="protein sequence ID" value="JAD50530.1"/>
    <property type="molecule type" value="Transcribed_RNA"/>
</dbReference>
<proteinExistence type="predicted"/>
<accession>A0A0A9ANN0</accession>
<reference evidence="1" key="1">
    <citation type="submission" date="2014-09" db="EMBL/GenBank/DDBJ databases">
        <authorList>
            <person name="Magalhaes I.L.F."/>
            <person name="Oliveira U."/>
            <person name="Santos F.R."/>
            <person name="Vidigal T.H.D.A."/>
            <person name="Brescovit A.D."/>
            <person name="Santos A.J."/>
        </authorList>
    </citation>
    <scope>NUCLEOTIDE SEQUENCE</scope>
    <source>
        <tissue evidence="1">Shoot tissue taken approximately 20 cm above the soil surface</tissue>
    </source>
</reference>
<sequence length="38" mass="4532">MMGRVQQWCVRGGRVWKRWGDGREEEAAAVGEKRLRRM</sequence>
<reference evidence="1" key="2">
    <citation type="journal article" date="2015" name="Data Brief">
        <title>Shoot transcriptome of the giant reed, Arundo donax.</title>
        <authorList>
            <person name="Barrero R.A."/>
            <person name="Guerrero F.D."/>
            <person name="Moolhuijzen P."/>
            <person name="Goolsby J.A."/>
            <person name="Tidwell J."/>
            <person name="Bellgard S.E."/>
            <person name="Bellgard M.I."/>
        </authorList>
    </citation>
    <scope>NUCLEOTIDE SEQUENCE</scope>
    <source>
        <tissue evidence="1">Shoot tissue taken approximately 20 cm above the soil surface</tissue>
    </source>
</reference>
<organism evidence="1">
    <name type="scientific">Arundo donax</name>
    <name type="common">Giant reed</name>
    <name type="synonym">Donax arundinaceus</name>
    <dbReference type="NCBI Taxonomy" id="35708"/>
    <lineage>
        <taxon>Eukaryota</taxon>
        <taxon>Viridiplantae</taxon>
        <taxon>Streptophyta</taxon>
        <taxon>Embryophyta</taxon>
        <taxon>Tracheophyta</taxon>
        <taxon>Spermatophyta</taxon>
        <taxon>Magnoliopsida</taxon>
        <taxon>Liliopsida</taxon>
        <taxon>Poales</taxon>
        <taxon>Poaceae</taxon>
        <taxon>PACMAD clade</taxon>
        <taxon>Arundinoideae</taxon>
        <taxon>Arundineae</taxon>
        <taxon>Arundo</taxon>
    </lineage>
</organism>
<evidence type="ECO:0000313" key="1">
    <source>
        <dbReference type="EMBL" id="JAD50530.1"/>
    </source>
</evidence>